<dbReference type="AlphaFoldDB" id="A0A420HK65"/>
<keyword evidence="3" id="KW-0805">Transcription regulation</keyword>
<evidence type="ECO:0000256" key="6">
    <source>
        <dbReference type="PROSITE-ProRule" id="PRU00505"/>
    </source>
</evidence>
<sequence>MEFSRHIPSLEHSELNSPAKYLMDESKIHSPDINISHCLEIETEPQVTAVNQLGKFSKPQDFASVKSMVYDVAKQPENAVKHDGASSYNYEFISNPIAESLEYRAYRARQEDKDFYTDKKWPSMLDNFFLDAMIDIPIMGKKKFTYNGKLHGHNQMISLYIWIAYTEFLPSNVAPDLKMIRSRKQISSHIQVLKKLLQGNAAFQHIFSEDVPEGISFDDNPCLIALSKQRLPSKAYRQQVRKEFYRKLYQLEGQDLTTSIPDISVRPEVSLPITTGKDHFQQQQQETFSSGYLTKSNVGLLTASESSFHTATYTPKISSDLGLMEQNPLYQSFFNLPFYEISPPKQQNSNFAYSTHSIIPYQPTHNSSMLHNDIYNDTQNKYYLFIASHKTQAQPQALESERVEQRTESLESKNINGSDYCSYPNIEDMCSYRFYGNSNNANN</sequence>
<organism evidence="8 9">
    <name type="scientific">Erysiphe neolycopersici</name>
    <dbReference type="NCBI Taxonomy" id="212602"/>
    <lineage>
        <taxon>Eukaryota</taxon>
        <taxon>Fungi</taxon>
        <taxon>Dikarya</taxon>
        <taxon>Ascomycota</taxon>
        <taxon>Pezizomycotina</taxon>
        <taxon>Leotiomycetes</taxon>
        <taxon>Erysiphales</taxon>
        <taxon>Erysiphaceae</taxon>
        <taxon>Erysiphe</taxon>
    </lineage>
</organism>
<dbReference type="Pfam" id="PF01285">
    <property type="entry name" value="TEA"/>
    <property type="match status" value="1"/>
</dbReference>
<evidence type="ECO:0000256" key="4">
    <source>
        <dbReference type="ARBA" id="ARBA00023163"/>
    </source>
</evidence>
<dbReference type="GO" id="GO:0005667">
    <property type="term" value="C:transcription regulator complex"/>
    <property type="evidence" value="ECO:0007669"/>
    <property type="project" value="TreeGrafter"/>
</dbReference>
<proteinExistence type="inferred from homology"/>
<evidence type="ECO:0000256" key="3">
    <source>
        <dbReference type="ARBA" id="ARBA00023015"/>
    </source>
</evidence>
<dbReference type="PANTHER" id="PTHR11834:SF0">
    <property type="entry name" value="PROTEIN SCALLOPED"/>
    <property type="match status" value="1"/>
</dbReference>
<reference evidence="8 9" key="1">
    <citation type="journal article" date="2018" name="BMC Genomics">
        <title>Comparative genome analyses reveal sequence features reflecting distinct modes of host-adaptation between dicot and monocot powdery mildew.</title>
        <authorList>
            <person name="Wu Y."/>
            <person name="Ma X."/>
            <person name="Pan Z."/>
            <person name="Kale S.D."/>
            <person name="Song Y."/>
            <person name="King H."/>
            <person name="Zhang Q."/>
            <person name="Presley C."/>
            <person name="Deng X."/>
            <person name="Wei C.I."/>
            <person name="Xiao S."/>
        </authorList>
    </citation>
    <scope>NUCLEOTIDE SEQUENCE [LARGE SCALE GENOMIC DNA]</scope>
    <source>
        <strain evidence="8">UMSG2</strain>
    </source>
</reference>
<dbReference type="STRING" id="212602.A0A420HK65"/>
<feature type="domain" description="TEA" evidence="7">
    <location>
        <begin position="114"/>
        <end position="200"/>
    </location>
</feature>
<feature type="DNA-binding region" description="TEA" evidence="6">
    <location>
        <begin position="114"/>
        <end position="200"/>
    </location>
</feature>
<name>A0A420HK65_9PEZI</name>
<protein>
    <submittedName>
        <fullName evidence="8">Putative transcription factor</fullName>
    </submittedName>
</protein>
<evidence type="ECO:0000313" key="9">
    <source>
        <dbReference type="Proteomes" id="UP000286134"/>
    </source>
</evidence>
<dbReference type="SMART" id="SM00426">
    <property type="entry name" value="TEA"/>
    <property type="match status" value="1"/>
</dbReference>
<dbReference type="Proteomes" id="UP000286134">
    <property type="component" value="Unassembled WGS sequence"/>
</dbReference>
<evidence type="ECO:0000256" key="2">
    <source>
        <dbReference type="ARBA" id="ARBA00008421"/>
    </source>
</evidence>
<evidence type="ECO:0000256" key="1">
    <source>
        <dbReference type="ARBA" id="ARBA00004123"/>
    </source>
</evidence>
<dbReference type="OrthoDB" id="10006572at2759"/>
<dbReference type="InterPro" id="IPR038096">
    <property type="entry name" value="TEA/ATTS_sf"/>
</dbReference>
<keyword evidence="5" id="KW-0539">Nucleus</keyword>
<dbReference type="GO" id="GO:0000978">
    <property type="term" value="F:RNA polymerase II cis-regulatory region sequence-specific DNA binding"/>
    <property type="evidence" value="ECO:0007669"/>
    <property type="project" value="TreeGrafter"/>
</dbReference>
<gene>
    <name evidence="8" type="ORF">OnM2_071050</name>
</gene>
<evidence type="ECO:0000259" key="7">
    <source>
        <dbReference type="PROSITE" id="PS51088"/>
    </source>
</evidence>
<accession>A0A420HK65</accession>
<dbReference type="EMBL" id="MCFK01007185">
    <property type="protein sequence ID" value="RKF57803.1"/>
    <property type="molecule type" value="Genomic_DNA"/>
</dbReference>
<keyword evidence="4" id="KW-0804">Transcription</keyword>
<evidence type="ECO:0000313" key="8">
    <source>
        <dbReference type="EMBL" id="RKF57803.1"/>
    </source>
</evidence>
<dbReference type="GO" id="GO:0005634">
    <property type="term" value="C:nucleus"/>
    <property type="evidence" value="ECO:0007669"/>
    <property type="project" value="UniProtKB-SubCell"/>
</dbReference>
<comment type="similarity">
    <text evidence="2">Belongs to the TEC1 family.</text>
</comment>
<keyword evidence="9" id="KW-1185">Reference proteome</keyword>
<dbReference type="InterPro" id="IPR050937">
    <property type="entry name" value="TEC1_TEAD_TF"/>
</dbReference>
<comment type="subcellular location">
    <subcellularLocation>
        <location evidence="1">Nucleus</location>
    </subcellularLocation>
</comment>
<dbReference type="PANTHER" id="PTHR11834">
    <property type="entry name" value="TRANSCRIPTIONAL ENHANCER FACTOR TEF RELATED"/>
    <property type="match status" value="1"/>
</dbReference>
<dbReference type="InterPro" id="IPR000818">
    <property type="entry name" value="TEA/ATTS_dom"/>
</dbReference>
<dbReference type="Gene3D" id="6.10.20.40">
    <property type="entry name" value="TEA/ATTS domain"/>
    <property type="match status" value="1"/>
</dbReference>
<comment type="caution">
    <text evidence="8">The sequence shown here is derived from an EMBL/GenBank/DDBJ whole genome shotgun (WGS) entry which is preliminary data.</text>
</comment>
<dbReference type="PROSITE" id="PS51088">
    <property type="entry name" value="TEA_2"/>
    <property type="match status" value="1"/>
</dbReference>
<dbReference type="GO" id="GO:0000981">
    <property type="term" value="F:DNA-binding transcription factor activity, RNA polymerase II-specific"/>
    <property type="evidence" value="ECO:0007669"/>
    <property type="project" value="TreeGrafter"/>
</dbReference>
<evidence type="ECO:0000256" key="5">
    <source>
        <dbReference type="ARBA" id="ARBA00023242"/>
    </source>
</evidence>